<feature type="compositionally biased region" description="Polar residues" evidence="1">
    <location>
        <begin position="300"/>
        <end position="309"/>
    </location>
</feature>
<evidence type="ECO:0000313" key="3">
    <source>
        <dbReference type="EMBL" id="KAF5217576.1"/>
    </source>
</evidence>
<keyword evidence="2" id="KW-0472">Membrane</keyword>
<feature type="compositionally biased region" description="Acidic residues" evidence="1">
    <location>
        <begin position="186"/>
        <end position="199"/>
    </location>
</feature>
<dbReference type="VEuPathDB" id="TriTrypDB:BCY84_01220"/>
<keyword evidence="2" id="KW-0812">Transmembrane</keyword>
<evidence type="ECO:0000313" key="4">
    <source>
        <dbReference type="Proteomes" id="UP000583944"/>
    </source>
</evidence>
<evidence type="ECO:0000256" key="2">
    <source>
        <dbReference type="SAM" id="Phobius"/>
    </source>
</evidence>
<feature type="compositionally biased region" description="Pro residues" evidence="1">
    <location>
        <begin position="254"/>
        <end position="264"/>
    </location>
</feature>
<dbReference type="EMBL" id="JABDHM010000129">
    <property type="protein sequence ID" value="KAF5217576.1"/>
    <property type="molecule type" value="Genomic_DNA"/>
</dbReference>
<keyword evidence="2" id="KW-1133">Transmembrane helix</keyword>
<sequence>MFVCGCMRAGAILCSLFFFVPYFLKAFAVCLRVFCFYLFFLFFFLFTCCGAVCVFCPFTDSNCPMVCALLLLGCYHLSVCGCCAWCSGLVPLLLLLLCVDGELVCAEGCTQVTGVMVMMMITERVLLVCALCVLWCGLCGVAADDVYVPPGDSGTSGKNGVGVGVQPPVLSDSPGANEDPTGKDTEESESGSLESDDLDGQSLPTEAVKDGVVADVSEDGLPRQEEGTIVPPGQPEPVPRVELPSEVKATTPLAPNPQEQPPNKPTEDDPLSTGLGGNRPTGELAETASLSPPKDGGAASDQTAGGTTDKSPHNDPLPGAAVTVQNHREGSTELSEKEAKSTRATASTTDSGSTQNSSINPAAGPSVPQEEAATRDASPTPKPASAAAGAEGSAGTSSPLETPGSAGGNSPAGIAGTGGTTDSSSSAASRAPDLGPSGELPGAAHSASAASSAPESPPDTRPTGGGSHSSHDSPVELQEETSAAPLTQLSQTGEDGSAAEGTEEDAATSTDDTATSEGNTTAASMPAPLSSAPTTKALENRVGNDACFHDTRPHARLLLVLAALMYGTLG</sequence>
<feature type="compositionally biased region" description="Low complexity" evidence="1">
    <location>
        <begin position="377"/>
        <end position="399"/>
    </location>
</feature>
<feature type="compositionally biased region" description="Polar residues" evidence="1">
    <location>
        <begin position="342"/>
        <end position="360"/>
    </location>
</feature>
<gene>
    <name evidence="3" type="ORF">ECC02_009533</name>
</gene>
<feature type="compositionally biased region" description="Polar residues" evidence="1">
    <location>
        <begin position="480"/>
        <end position="491"/>
    </location>
</feature>
<name>A0A7J6XTU1_TRYCR</name>
<feature type="compositionally biased region" description="Low complexity" evidence="1">
    <location>
        <begin position="441"/>
        <end position="454"/>
    </location>
</feature>
<feature type="transmembrane region" description="Helical" evidence="2">
    <location>
        <begin position="68"/>
        <end position="97"/>
    </location>
</feature>
<dbReference type="AlphaFoldDB" id="A0A7J6XTU1"/>
<accession>A0A7J6XTU1</accession>
<feature type="compositionally biased region" description="Basic and acidic residues" evidence="1">
    <location>
        <begin position="326"/>
        <end position="341"/>
    </location>
</feature>
<dbReference type="VEuPathDB" id="TriTrypDB:ECC02_009533"/>
<dbReference type="Proteomes" id="UP000583944">
    <property type="component" value="Unassembled WGS sequence"/>
</dbReference>
<feature type="region of interest" description="Disordered" evidence="1">
    <location>
        <begin position="157"/>
        <end position="534"/>
    </location>
</feature>
<feature type="transmembrane region" description="Helical" evidence="2">
    <location>
        <begin position="36"/>
        <end position="56"/>
    </location>
</feature>
<proteinExistence type="predicted"/>
<reference evidence="3 4" key="1">
    <citation type="journal article" date="2019" name="Genome Biol. Evol.">
        <title>Nanopore Sequencing Significantly Improves Genome Assembly of the Protozoan Parasite Trypanosoma cruzi.</title>
        <authorList>
            <person name="Diaz-Viraque F."/>
            <person name="Pita S."/>
            <person name="Greif G."/>
            <person name="de Souza R.C.M."/>
            <person name="Iraola G."/>
            <person name="Robello C."/>
        </authorList>
    </citation>
    <scope>NUCLEOTIDE SEQUENCE [LARGE SCALE GENOMIC DNA]</scope>
    <source>
        <strain evidence="3 4">Berenice</strain>
    </source>
</reference>
<organism evidence="3 4">
    <name type="scientific">Trypanosoma cruzi</name>
    <dbReference type="NCBI Taxonomy" id="5693"/>
    <lineage>
        <taxon>Eukaryota</taxon>
        <taxon>Discoba</taxon>
        <taxon>Euglenozoa</taxon>
        <taxon>Kinetoplastea</taxon>
        <taxon>Metakinetoplastina</taxon>
        <taxon>Trypanosomatida</taxon>
        <taxon>Trypanosomatidae</taxon>
        <taxon>Trypanosoma</taxon>
        <taxon>Schizotrypanum</taxon>
    </lineage>
</organism>
<protein>
    <submittedName>
        <fullName evidence="3">Mucin-associated surface protein (MASP)</fullName>
    </submittedName>
</protein>
<feature type="compositionally biased region" description="Low complexity" evidence="1">
    <location>
        <begin position="507"/>
        <end position="534"/>
    </location>
</feature>
<feature type="compositionally biased region" description="Low complexity" evidence="1">
    <location>
        <begin position="420"/>
        <end position="429"/>
    </location>
</feature>
<comment type="caution">
    <text evidence="3">The sequence shown here is derived from an EMBL/GenBank/DDBJ whole genome shotgun (WGS) entry which is preliminary data.</text>
</comment>
<evidence type="ECO:0000256" key="1">
    <source>
        <dbReference type="SAM" id="MobiDB-lite"/>
    </source>
</evidence>